<organism evidence="4 5">
    <name type="scientific">Pseudoalteromonas rubra</name>
    <dbReference type="NCBI Taxonomy" id="43658"/>
    <lineage>
        <taxon>Bacteria</taxon>
        <taxon>Pseudomonadati</taxon>
        <taxon>Pseudomonadota</taxon>
        <taxon>Gammaproteobacteria</taxon>
        <taxon>Alteromonadales</taxon>
        <taxon>Pseudoalteromonadaceae</taxon>
        <taxon>Pseudoalteromonas</taxon>
    </lineage>
</organism>
<comment type="similarity">
    <text evidence="1">Belongs to the bacterial solute-binding protein 7 family.</text>
</comment>
<gene>
    <name evidence="4" type="ORF">CWC22_003210</name>
</gene>
<dbReference type="GO" id="GO:0055085">
    <property type="term" value="P:transmembrane transport"/>
    <property type="evidence" value="ECO:0007669"/>
    <property type="project" value="InterPro"/>
</dbReference>
<keyword evidence="3" id="KW-0732">Signal</keyword>
<dbReference type="InterPro" id="IPR038404">
    <property type="entry name" value="TRAP_DctP_sf"/>
</dbReference>
<proteinExistence type="inferred from homology"/>
<dbReference type="Proteomes" id="UP000305729">
    <property type="component" value="Chromosome 1"/>
</dbReference>
<dbReference type="AlphaFoldDB" id="A0A5S3V4J2"/>
<reference evidence="4 5" key="1">
    <citation type="submission" date="2019-10" db="EMBL/GenBank/DDBJ databases">
        <title>Pseudoalteromonas rubra S4059.</title>
        <authorList>
            <person name="Paulsen S."/>
            <person name="Wang X."/>
        </authorList>
    </citation>
    <scope>NUCLEOTIDE SEQUENCE [LARGE SCALE GENOMIC DNA]</scope>
    <source>
        <strain evidence="4 5">S4059</strain>
    </source>
</reference>
<protein>
    <submittedName>
        <fullName evidence="4">TRAP transporter substrate-binding protein DctP</fullName>
    </submittedName>
</protein>
<evidence type="ECO:0000256" key="1">
    <source>
        <dbReference type="ARBA" id="ARBA00009023"/>
    </source>
</evidence>
<dbReference type="EMBL" id="CP045429">
    <property type="protein sequence ID" value="QPB82069.1"/>
    <property type="molecule type" value="Genomic_DNA"/>
</dbReference>
<dbReference type="PANTHER" id="PTHR33376:SF7">
    <property type="entry name" value="C4-DICARBOXYLATE-BINDING PROTEIN DCTB"/>
    <property type="match status" value="1"/>
</dbReference>
<dbReference type="Gene3D" id="3.40.190.170">
    <property type="entry name" value="Bacterial extracellular solute-binding protein, family 7"/>
    <property type="match status" value="1"/>
</dbReference>
<name>A0A5S3V4J2_9GAMM</name>
<evidence type="ECO:0000313" key="5">
    <source>
        <dbReference type="Proteomes" id="UP000305729"/>
    </source>
</evidence>
<evidence type="ECO:0000256" key="3">
    <source>
        <dbReference type="ARBA" id="ARBA00022729"/>
    </source>
</evidence>
<evidence type="ECO:0000256" key="2">
    <source>
        <dbReference type="ARBA" id="ARBA00022448"/>
    </source>
</evidence>
<dbReference type="InterPro" id="IPR018389">
    <property type="entry name" value="DctP_fam"/>
</dbReference>
<dbReference type="PANTHER" id="PTHR33376">
    <property type="match status" value="1"/>
</dbReference>
<dbReference type="Pfam" id="PF03480">
    <property type="entry name" value="DctP"/>
    <property type="match status" value="1"/>
</dbReference>
<dbReference type="STRING" id="43658.AT705_15370"/>
<evidence type="ECO:0000313" key="4">
    <source>
        <dbReference type="EMBL" id="QPB82069.1"/>
    </source>
</evidence>
<keyword evidence="2" id="KW-0813">Transport</keyword>
<accession>A0A5S3V4J2</accession>
<sequence length="388" mass="43059">MQIDVVWAVVTMNEGMSNLSKTESPPSPSRRTFIRQSAALLPLVSAWPPTAMALPQTCPGARYKLIFASPYNSELWLSSPHMHQQLKHNIEDFSNGKICVEIRDKGSQGVGHDLAVQVSRGVIQGALLSVSNLSPIVPKLDILNIPFWAAESQAYLNLITSDLWQQQVTEQIRTRSDVAILLYHLPGARTLTSTRQYGKLLKTPSDIIDVVFRVPVSQVLRQFYQLCGTTPVQVAWHKAAMLAANKRFDALDPSVTGLYNGPNGLNQHIGAVSLINSVQDGWVSVINQRWLKSLPRKLRIAVWEGAEKTFVQHLSMARQAALYCQRGLLRNGATIYYPSADEMASWQEIGGYQRREWHATKVALLGKLSAFDAFVAATQVNNGLTFPT</sequence>